<comment type="caution">
    <text evidence="5">The sequence shown here is derived from an EMBL/GenBank/DDBJ whole genome shotgun (WGS) entry which is preliminary data.</text>
</comment>
<evidence type="ECO:0000313" key="5">
    <source>
        <dbReference type="EMBL" id="KGA21121.1"/>
    </source>
</evidence>
<dbReference type="Pfam" id="PF00266">
    <property type="entry name" value="Aminotran_5"/>
    <property type="match status" value="1"/>
</dbReference>
<dbReference type="Gene3D" id="6.20.440.10">
    <property type="match status" value="1"/>
</dbReference>
<evidence type="ECO:0000259" key="4">
    <source>
        <dbReference type="Pfam" id="PF00266"/>
    </source>
</evidence>
<evidence type="ECO:0000256" key="1">
    <source>
        <dbReference type="ARBA" id="ARBA00012134"/>
    </source>
</evidence>
<proteinExistence type="predicted"/>
<dbReference type="NCBIfam" id="NF003346">
    <property type="entry name" value="PRK04366.1"/>
    <property type="match status" value="1"/>
</dbReference>
<dbReference type="SUPFAM" id="SSF53383">
    <property type="entry name" value="PLP-dependent transferases"/>
    <property type="match status" value="1"/>
</dbReference>
<dbReference type="EC" id="1.4.4.2" evidence="1"/>
<protein>
    <recommendedName>
        <fullName evidence="1">glycine dehydrogenase (aminomethyl-transferring)</fullName>
        <ecNumber evidence="1">1.4.4.2</ecNumber>
    </recommendedName>
</protein>
<dbReference type="InterPro" id="IPR015422">
    <property type="entry name" value="PyrdxlP-dep_Trfase_small"/>
</dbReference>
<evidence type="ECO:0000256" key="3">
    <source>
        <dbReference type="ARBA" id="ARBA00049026"/>
    </source>
</evidence>
<comment type="catalytic activity">
    <reaction evidence="3">
        <text>N(6)-[(R)-lipoyl]-L-lysyl-[glycine-cleavage complex H protein] + glycine + H(+) = N(6)-[(R)-S(8)-aminomethyldihydrolipoyl]-L-lysyl-[glycine-cleavage complex H protein] + CO2</text>
        <dbReference type="Rhea" id="RHEA:24304"/>
        <dbReference type="Rhea" id="RHEA-COMP:10494"/>
        <dbReference type="Rhea" id="RHEA-COMP:10495"/>
        <dbReference type="ChEBI" id="CHEBI:15378"/>
        <dbReference type="ChEBI" id="CHEBI:16526"/>
        <dbReference type="ChEBI" id="CHEBI:57305"/>
        <dbReference type="ChEBI" id="CHEBI:83099"/>
        <dbReference type="ChEBI" id="CHEBI:83143"/>
        <dbReference type="EC" id="1.4.4.2"/>
    </reaction>
</comment>
<dbReference type="GO" id="GO:0016594">
    <property type="term" value="F:glycine binding"/>
    <property type="evidence" value="ECO:0007669"/>
    <property type="project" value="TreeGrafter"/>
</dbReference>
<dbReference type="GO" id="GO:0019464">
    <property type="term" value="P:glycine decarboxylation via glycine cleavage system"/>
    <property type="evidence" value="ECO:0007669"/>
    <property type="project" value="TreeGrafter"/>
</dbReference>
<keyword evidence="2" id="KW-0560">Oxidoreductase</keyword>
<accession>A0A094R2G9</accession>
<name>A0A094R2G9_9ZZZZ</name>
<dbReference type="InterPro" id="IPR000192">
    <property type="entry name" value="Aminotrans_V_dom"/>
</dbReference>
<dbReference type="PANTHER" id="PTHR11773">
    <property type="entry name" value="GLYCINE DEHYDROGENASE, DECARBOXYLATING"/>
    <property type="match status" value="1"/>
</dbReference>
<dbReference type="GO" id="GO:0005960">
    <property type="term" value="C:glycine cleavage complex"/>
    <property type="evidence" value="ECO:0007669"/>
    <property type="project" value="TreeGrafter"/>
</dbReference>
<dbReference type="GO" id="GO:0004375">
    <property type="term" value="F:glycine dehydrogenase (decarboxylating) activity"/>
    <property type="evidence" value="ECO:0007669"/>
    <property type="project" value="UniProtKB-EC"/>
</dbReference>
<sequence>MIKSKIRKYHAPVWDEPLVMQMGKAGRRGAIAPVTEGAIASAVGPAIDLIPASMRRLNVLDLPELSEFEVQRHYLHLSQQTLGMMGISLFGTCTMKYNPRVNERIVYQPFVSEVHPHQDPSTMQGILEVVNRFDHLLRKLSGLDKFVFQAGGGADAAYTQACITRAYHASRGELAQRNEIITTAQAHPCNPATAAAAGFKIITLALEDDGYPSVESLRSVVSERTAALMVNNPDDIGIYNPKIKEWVDIVHEAGGLCFYDHANFNGVMTRIRAADIGFDACMYMLHKTFGGPKGGGGPAVGAYGCNEKLIPFLPGPIVETNKDGSFYLRDSNPNGVARIREFLGNIPTVIRAYSWTRSMGIEGLRDAANISVLANNYMEKRLLEIPGVTKGMPDVKGRRLEMTRYSLGELTDQTGVSCIDIQNRMTDFGVDAYWLSHEPWFIPEPFTPEAGELWSVEDIDYWIDVLETVCTEARTNPEIVKTAPHNQVVHKQNSTNLSDPQKWATTWRAYKRKYAVTD</sequence>
<dbReference type="Gene3D" id="3.90.1150.10">
    <property type="entry name" value="Aspartate Aminotransferase, domain 1"/>
    <property type="match status" value="1"/>
</dbReference>
<feature type="domain" description="Aminotransferase class V" evidence="4">
    <location>
        <begin position="166"/>
        <end position="296"/>
    </location>
</feature>
<gene>
    <name evidence="5" type="ORF">GM51_3545</name>
</gene>
<dbReference type="Gene3D" id="3.40.640.10">
    <property type="entry name" value="Type I PLP-dependent aspartate aminotransferase-like (Major domain)"/>
    <property type="match status" value="1"/>
</dbReference>
<dbReference type="EMBL" id="JNSL01000013">
    <property type="protein sequence ID" value="KGA21121.1"/>
    <property type="molecule type" value="Genomic_DNA"/>
</dbReference>
<reference evidence="5" key="1">
    <citation type="submission" date="2014-06" db="EMBL/GenBank/DDBJ databases">
        <title>Key roles for freshwater Actinobacteria revealed by deep metagenomic sequencing.</title>
        <authorList>
            <person name="Ghai R."/>
            <person name="Mizuno C.M."/>
            <person name="Picazo A."/>
            <person name="Camacho A."/>
            <person name="Rodriguez-Valera F."/>
        </authorList>
    </citation>
    <scope>NUCLEOTIDE SEQUENCE</scope>
</reference>
<dbReference type="GO" id="GO:0005829">
    <property type="term" value="C:cytosol"/>
    <property type="evidence" value="ECO:0007669"/>
    <property type="project" value="TreeGrafter"/>
</dbReference>
<dbReference type="InterPro" id="IPR015424">
    <property type="entry name" value="PyrdxlP-dep_Trfase"/>
</dbReference>
<dbReference type="PANTHER" id="PTHR11773:SF1">
    <property type="entry name" value="GLYCINE DEHYDROGENASE (DECARBOXYLATING), MITOCHONDRIAL"/>
    <property type="match status" value="1"/>
</dbReference>
<dbReference type="AlphaFoldDB" id="A0A094R2G9"/>
<dbReference type="InterPro" id="IPR015421">
    <property type="entry name" value="PyrdxlP-dep_Trfase_major"/>
</dbReference>
<evidence type="ECO:0000256" key="2">
    <source>
        <dbReference type="ARBA" id="ARBA00023002"/>
    </source>
</evidence>
<organism evidence="5">
    <name type="scientific">freshwater metagenome</name>
    <dbReference type="NCBI Taxonomy" id="449393"/>
    <lineage>
        <taxon>unclassified sequences</taxon>
        <taxon>metagenomes</taxon>
        <taxon>ecological metagenomes</taxon>
    </lineage>
</organism>
<dbReference type="GO" id="GO:0030170">
    <property type="term" value="F:pyridoxal phosphate binding"/>
    <property type="evidence" value="ECO:0007669"/>
    <property type="project" value="TreeGrafter"/>
</dbReference>
<dbReference type="InterPro" id="IPR020581">
    <property type="entry name" value="GDC_P"/>
</dbReference>